<evidence type="ECO:0000259" key="6">
    <source>
        <dbReference type="Pfam" id="PF00413"/>
    </source>
</evidence>
<comment type="caution">
    <text evidence="7">The sequence shown here is derived from an EMBL/GenBank/DDBJ whole genome shotgun (WGS) entry which is preliminary data.</text>
</comment>
<dbReference type="GO" id="GO:0008270">
    <property type="term" value="F:zinc ion binding"/>
    <property type="evidence" value="ECO:0007669"/>
    <property type="project" value="InterPro"/>
</dbReference>
<proteinExistence type="predicted"/>
<evidence type="ECO:0000313" key="7">
    <source>
        <dbReference type="EMBL" id="TWS99194.1"/>
    </source>
</evidence>
<keyword evidence="1 7" id="KW-0645">Protease</keyword>
<evidence type="ECO:0000256" key="3">
    <source>
        <dbReference type="ARBA" id="ARBA00022801"/>
    </source>
</evidence>
<dbReference type="OrthoDB" id="2148705at2"/>
<dbReference type="SUPFAM" id="SSF55486">
    <property type="entry name" value="Metalloproteases ('zincins'), catalytic domain"/>
    <property type="match status" value="1"/>
</dbReference>
<feature type="transmembrane region" description="Helical" evidence="5">
    <location>
        <begin position="21"/>
        <end position="44"/>
    </location>
</feature>
<keyword evidence="7" id="KW-0482">Metalloprotease</keyword>
<dbReference type="GO" id="GO:0004222">
    <property type="term" value="F:metalloendopeptidase activity"/>
    <property type="evidence" value="ECO:0007669"/>
    <property type="project" value="InterPro"/>
</dbReference>
<protein>
    <submittedName>
        <fullName evidence="7">Matrixin family metalloprotease</fullName>
    </submittedName>
</protein>
<keyword evidence="5" id="KW-1133">Transmembrane helix</keyword>
<evidence type="ECO:0000256" key="1">
    <source>
        <dbReference type="ARBA" id="ARBA00022670"/>
    </source>
</evidence>
<keyword evidence="2" id="KW-0479">Metal-binding</keyword>
<evidence type="ECO:0000256" key="5">
    <source>
        <dbReference type="SAM" id="Phobius"/>
    </source>
</evidence>
<accession>A0A5C5SEA8</accession>
<dbReference type="GO" id="GO:0006508">
    <property type="term" value="P:proteolysis"/>
    <property type="evidence" value="ECO:0007669"/>
    <property type="project" value="UniProtKB-KW"/>
</dbReference>
<dbReference type="InterPro" id="IPR024079">
    <property type="entry name" value="MetalloPept_cat_dom_sf"/>
</dbReference>
<keyword evidence="5" id="KW-0812">Transmembrane</keyword>
<keyword evidence="3" id="KW-0378">Hydrolase</keyword>
<dbReference type="EMBL" id="VOHL01000001">
    <property type="protein sequence ID" value="TWS99194.1"/>
    <property type="molecule type" value="Genomic_DNA"/>
</dbReference>
<evidence type="ECO:0000256" key="4">
    <source>
        <dbReference type="ARBA" id="ARBA00022833"/>
    </source>
</evidence>
<dbReference type="CDD" id="cd04268">
    <property type="entry name" value="ZnMc_MMP_like"/>
    <property type="match status" value="1"/>
</dbReference>
<keyword evidence="4" id="KW-0862">Zinc</keyword>
<evidence type="ECO:0000313" key="8">
    <source>
        <dbReference type="Proteomes" id="UP000317430"/>
    </source>
</evidence>
<keyword evidence="8" id="KW-1185">Reference proteome</keyword>
<feature type="domain" description="Peptidase M10 metallopeptidase" evidence="6">
    <location>
        <begin position="105"/>
        <end position="235"/>
    </location>
</feature>
<keyword evidence="5" id="KW-0472">Membrane</keyword>
<dbReference type="InterPro" id="IPR001818">
    <property type="entry name" value="Pept_M10_metallopeptidase"/>
</dbReference>
<evidence type="ECO:0000256" key="2">
    <source>
        <dbReference type="ARBA" id="ARBA00022723"/>
    </source>
</evidence>
<dbReference type="GO" id="GO:0031012">
    <property type="term" value="C:extracellular matrix"/>
    <property type="evidence" value="ECO:0007669"/>
    <property type="project" value="InterPro"/>
</dbReference>
<dbReference type="Pfam" id="PF00413">
    <property type="entry name" value="Peptidase_M10"/>
    <property type="match status" value="1"/>
</dbReference>
<dbReference type="AlphaFoldDB" id="A0A5C5SEA8"/>
<dbReference type="Proteomes" id="UP000317430">
    <property type="component" value="Unassembled WGS sequence"/>
</dbReference>
<reference evidence="7 8" key="1">
    <citation type="submission" date="2019-08" db="EMBL/GenBank/DDBJ databases">
        <authorList>
            <person name="Lei W."/>
        </authorList>
    </citation>
    <scope>NUCLEOTIDE SEQUENCE [LARGE SCALE GENOMIC DNA]</scope>
    <source>
        <strain evidence="7 8">CCUG 66496</strain>
    </source>
</reference>
<sequence>MFSLLRLLLVIPRFLGRLLWNVIWSFVQLVMVIFLLWWGMTWYVNNSTSELANQLSNLMSNVSLFFRLDKGNLNESLQNLATDFYANQEGTRWSSNQAKVYITSSQPELVSAYQTALANWNATGVFTFQLVETPEQADIVAGDAAEVNSQAAGLAETKMNSLTNRIVAAKVTLNTYYLLNSDYGYDFERLVNTAEHELGHAIGLAHNDTDVSVMQSSGSYYGIQEVDVTKVRELYAQ</sequence>
<dbReference type="RefSeq" id="WP_146566513.1">
    <property type="nucleotide sequence ID" value="NZ_VOHL01000001.1"/>
</dbReference>
<gene>
    <name evidence="7" type="ORF">FRX57_03075</name>
</gene>
<organism evidence="7 8">
    <name type="scientific">Streptococcus cuniculipharyngis</name>
    <dbReference type="NCBI Taxonomy" id="1562651"/>
    <lineage>
        <taxon>Bacteria</taxon>
        <taxon>Bacillati</taxon>
        <taxon>Bacillota</taxon>
        <taxon>Bacilli</taxon>
        <taxon>Lactobacillales</taxon>
        <taxon>Streptococcaceae</taxon>
        <taxon>Streptococcus</taxon>
    </lineage>
</organism>
<dbReference type="Gene3D" id="3.40.390.10">
    <property type="entry name" value="Collagenase (Catalytic Domain)"/>
    <property type="match status" value="1"/>
</dbReference>
<name>A0A5C5SEA8_9STRE</name>